<dbReference type="Proteomes" id="UP001221142">
    <property type="component" value="Unassembled WGS sequence"/>
</dbReference>
<name>A0AAD7CBZ7_9AGAR</name>
<proteinExistence type="predicted"/>
<protein>
    <submittedName>
        <fullName evidence="2">Uncharacterized protein</fullName>
    </submittedName>
</protein>
<reference evidence="2" key="1">
    <citation type="submission" date="2023-03" db="EMBL/GenBank/DDBJ databases">
        <title>Massive genome expansion in bonnet fungi (Mycena s.s.) driven by repeated elements and novel gene families across ecological guilds.</title>
        <authorList>
            <consortium name="Lawrence Berkeley National Laboratory"/>
            <person name="Harder C.B."/>
            <person name="Miyauchi S."/>
            <person name="Viragh M."/>
            <person name="Kuo A."/>
            <person name="Thoen E."/>
            <person name="Andreopoulos B."/>
            <person name="Lu D."/>
            <person name="Skrede I."/>
            <person name="Drula E."/>
            <person name="Henrissat B."/>
            <person name="Morin E."/>
            <person name="Kohler A."/>
            <person name="Barry K."/>
            <person name="LaButti K."/>
            <person name="Morin E."/>
            <person name="Salamov A."/>
            <person name="Lipzen A."/>
            <person name="Mereny Z."/>
            <person name="Hegedus B."/>
            <person name="Baldrian P."/>
            <person name="Stursova M."/>
            <person name="Weitz H."/>
            <person name="Taylor A."/>
            <person name="Grigoriev I.V."/>
            <person name="Nagy L.G."/>
            <person name="Martin F."/>
            <person name="Kauserud H."/>
        </authorList>
    </citation>
    <scope>NUCLEOTIDE SEQUENCE</scope>
    <source>
        <strain evidence="2">9284</strain>
    </source>
</reference>
<comment type="caution">
    <text evidence="2">The sequence shown here is derived from an EMBL/GenBank/DDBJ whole genome shotgun (WGS) entry which is preliminary data.</text>
</comment>
<evidence type="ECO:0000313" key="2">
    <source>
        <dbReference type="EMBL" id="KAJ7644533.1"/>
    </source>
</evidence>
<sequence>MINIDVLEPGLVQDVVKILSAALDTEKDKVRGLESRIRRDSEALGLAETTILRLTQQMEAKDAAMRTIRLKLVDSEVQGAAFHANGVHLQSQIKSLSATNEDIQSKLRDRDAQLQSTEAKLQSLQSELQAARDRNAALESENQGLLEQRDYAIDSLAQRLVSDVIREEEIATAAREMAKASAADSLGDVDLELESFNSKVPLPNSTPKQIPGMIPIPRPTVAQRKKERERYFAHMGGLPLPSAGRPLFDDLKPIAKLGSYDWFKHDIAMRWRSVWCDNNARIHAIVFAPTHVYSGPDGRWVENQSMGAYCGRGRLVEYFATGRKDFVYYAGTYVVHSLRDVHPPGGVIPTDVSDHAIYLQTGLAESEQQKVKECPFFPDGHIRTECFGLQCVGFNHELYRVLRERYERDTGVASTLDAGTKRKAGEEGLDERKIKDIKRELE</sequence>
<dbReference type="AlphaFoldDB" id="A0AAD7CBZ7"/>
<organism evidence="2 3">
    <name type="scientific">Roridomyces roridus</name>
    <dbReference type="NCBI Taxonomy" id="1738132"/>
    <lineage>
        <taxon>Eukaryota</taxon>
        <taxon>Fungi</taxon>
        <taxon>Dikarya</taxon>
        <taxon>Basidiomycota</taxon>
        <taxon>Agaricomycotina</taxon>
        <taxon>Agaricomycetes</taxon>
        <taxon>Agaricomycetidae</taxon>
        <taxon>Agaricales</taxon>
        <taxon>Marasmiineae</taxon>
        <taxon>Mycenaceae</taxon>
        <taxon>Roridomyces</taxon>
    </lineage>
</organism>
<accession>A0AAD7CBZ7</accession>
<dbReference type="EMBL" id="JARKIF010000003">
    <property type="protein sequence ID" value="KAJ7644533.1"/>
    <property type="molecule type" value="Genomic_DNA"/>
</dbReference>
<gene>
    <name evidence="2" type="ORF">FB45DRAFT_898123</name>
</gene>
<evidence type="ECO:0000256" key="1">
    <source>
        <dbReference type="SAM" id="Coils"/>
    </source>
</evidence>
<feature type="coiled-coil region" evidence="1">
    <location>
        <begin position="107"/>
        <end position="148"/>
    </location>
</feature>
<evidence type="ECO:0000313" key="3">
    <source>
        <dbReference type="Proteomes" id="UP001221142"/>
    </source>
</evidence>
<keyword evidence="3" id="KW-1185">Reference proteome</keyword>
<keyword evidence="1" id="KW-0175">Coiled coil</keyword>